<dbReference type="Proteomes" id="UP000326881">
    <property type="component" value="Chromosome"/>
</dbReference>
<dbReference type="KEGG" id="rgr:FZ934_18515"/>
<dbReference type="EMBL" id="CP043498">
    <property type="protein sequence ID" value="QFY62214.1"/>
    <property type="molecule type" value="Genomic_DNA"/>
</dbReference>
<sequence length="145" mass="16391">MHWVVRLANASDREHLADLYLAVRRQTFSWVDPLTFRHGDFFSQTQGEIIWVAETPAGEVAGFISLWPPDDFIHMLYVAGPWQSRGAGGALLRALPDWPHQKYRLKCLVQNTRAKVFYLANGFVVTGNGKSAEGMYDEMSFFPAG</sequence>
<keyword evidence="2" id="KW-0808">Transferase</keyword>
<dbReference type="CDD" id="cd04301">
    <property type="entry name" value="NAT_SF"/>
    <property type="match status" value="1"/>
</dbReference>
<feature type="domain" description="N-acetyltransferase" evidence="1">
    <location>
        <begin position="3"/>
        <end position="144"/>
    </location>
</feature>
<dbReference type="OrthoDB" id="9789605at2"/>
<accession>A0A5Q0CCM7</accession>
<dbReference type="SUPFAM" id="SSF55729">
    <property type="entry name" value="Acyl-CoA N-acyltransferases (Nat)"/>
    <property type="match status" value="1"/>
</dbReference>
<protein>
    <submittedName>
        <fullName evidence="2">GNAT family N-acetyltransferase</fullName>
    </submittedName>
</protein>
<proteinExistence type="predicted"/>
<evidence type="ECO:0000259" key="1">
    <source>
        <dbReference type="PROSITE" id="PS51186"/>
    </source>
</evidence>
<dbReference type="AlphaFoldDB" id="A0A5Q0CCM7"/>
<dbReference type="GO" id="GO:0016747">
    <property type="term" value="F:acyltransferase activity, transferring groups other than amino-acyl groups"/>
    <property type="evidence" value="ECO:0007669"/>
    <property type="project" value="InterPro"/>
</dbReference>
<gene>
    <name evidence="2" type="ORF">FZ934_18515</name>
</gene>
<dbReference type="Pfam" id="PF13508">
    <property type="entry name" value="Acetyltransf_7"/>
    <property type="match status" value="1"/>
</dbReference>
<reference evidence="2 3" key="1">
    <citation type="submission" date="2019-08" db="EMBL/GenBank/DDBJ databases">
        <title>Prosopis cineraria nodule microbiome.</title>
        <authorList>
            <person name="Ali R."/>
            <person name="Chaluvadi S.R."/>
            <person name="Wang X."/>
        </authorList>
    </citation>
    <scope>NUCLEOTIDE SEQUENCE [LARGE SCALE GENOMIC DNA]</scope>
    <source>
        <strain evidence="2 3">BG7</strain>
    </source>
</reference>
<evidence type="ECO:0000313" key="2">
    <source>
        <dbReference type="EMBL" id="QFY62214.1"/>
    </source>
</evidence>
<organism evidence="2 3">
    <name type="scientific">Rhizobium grahamii</name>
    <dbReference type="NCBI Taxonomy" id="1120045"/>
    <lineage>
        <taxon>Bacteria</taxon>
        <taxon>Pseudomonadati</taxon>
        <taxon>Pseudomonadota</taxon>
        <taxon>Alphaproteobacteria</taxon>
        <taxon>Hyphomicrobiales</taxon>
        <taxon>Rhizobiaceae</taxon>
        <taxon>Rhizobium/Agrobacterium group</taxon>
        <taxon>Rhizobium</taxon>
    </lineage>
</organism>
<evidence type="ECO:0000313" key="3">
    <source>
        <dbReference type="Proteomes" id="UP000326881"/>
    </source>
</evidence>
<dbReference type="InterPro" id="IPR016181">
    <property type="entry name" value="Acyl_CoA_acyltransferase"/>
</dbReference>
<dbReference type="Gene3D" id="3.40.630.30">
    <property type="match status" value="1"/>
</dbReference>
<dbReference type="PROSITE" id="PS51186">
    <property type="entry name" value="GNAT"/>
    <property type="match status" value="1"/>
</dbReference>
<keyword evidence="3" id="KW-1185">Reference proteome</keyword>
<dbReference type="InterPro" id="IPR000182">
    <property type="entry name" value="GNAT_dom"/>
</dbReference>
<dbReference type="RefSeq" id="WP_153272245.1">
    <property type="nucleotide sequence ID" value="NZ_CP043498.1"/>
</dbReference>
<name>A0A5Q0CCM7_9HYPH</name>